<dbReference type="InterPro" id="IPR019734">
    <property type="entry name" value="TPR_rpt"/>
</dbReference>
<dbReference type="PROSITE" id="PS50005">
    <property type="entry name" value="TPR"/>
    <property type="match status" value="3"/>
</dbReference>
<comment type="caution">
    <text evidence="6">The sequence shown here is derived from an EMBL/GenBank/DDBJ whole genome shotgun (WGS) entry which is preliminary data.</text>
</comment>
<evidence type="ECO:0000256" key="3">
    <source>
        <dbReference type="ARBA" id="ARBA00023778"/>
    </source>
</evidence>
<feature type="repeat" description="TPR" evidence="4">
    <location>
        <begin position="13"/>
        <end position="46"/>
    </location>
</feature>
<sequence length="369" mass="41347">MYELALAQNRTNSNYLLHIGRLLVLLERYGKAAEILAESISLNPREIKAYYWTAMALYYSRVSKGYAEMAKEYLLSAPYTTKSIDALTFIAEICLEQKEYEAAIQSYRDALKLEPGNLDILSKLALLHLRISKEDMAFSLLGKALSYDPSHVPSILAVGSIIQLHGEFDVALNKYRIAAENCDYNSALWNNIGLCFFGKGKLVAAISCLKKANYLYPLDERILYNLGLVHCSMQQYASAYHFLSSAVSLRPNSPMTLMALAIVLTHLDDSKNARMAYECALSLQEGCNPQILINYAIFETKKGNAERAEAFYTRSGQLLLRDSTEMQLVKHAAESLGKVLSSRNDYDKPPTPSHESGDDPVEKEKLLHT</sequence>
<feature type="repeat" description="TPR" evidence="4">
    <location>
        <begin position="220"/>
        <end position="253"/>
    </location>
</feature>
<accession>A0ABD6EAX0</accession>
<organism evidence="6 7">
    <name type="scientific">Gnathostoma spinigerum</name>
    <dbReference type="NCBI Taxonomy" id="75299"/>
    <lineage>
        <taxon>Eukaryota</taxon>
        <taxon>Metazoa</taxon>
        <taxon>Ecdysozoa</taxon>
        <taxon>Nematoda</taxon>
        <taxon>Chromadorea</taxon>
        <taxon>Rhabditida</taxon>
        <taxon>Spirurina</taxon>
        <taxon>Gnathostomatomorpha</taxon>
        <taxon>Gnathostomatoidea</taxon>
        <taxon>Gnathostomatidae</taxon>
        <taxon>Gnathostoma</taxon>
    </lineage>
</organism>
<dbReference type="InterPro" id="IPR011990">
    <property type="entry name" value="TPR-like_helical_dom_sf"/>
</dbReference>
<dbReference type="AlphaFoldDB" id="A0ABD6EAX0"/>
<evidence type="ECO:0000256" key="2">
    <source>
        <dbReference type="ARBA" id="ARBA00022803"/>
    </source>
</evidence>
<protein>
    <recommendedName>
        <fullName evidence="8">Bardet-Biedl syndrome 4</fullName>
    </recommendedName>
</protein>
<dbReference type="PANTHER" id="PTHR44186:SF1">
    <property type="entry name" value="BARDET-BIEDL SYNDROME 4 PROTEIN"/>
    <property type="match status" value="1"/>
</dbReference>
<dbReference type="PANTHER" id="PTHR44186">
    <property type="match status" value="1"/>
</dbReference>
<comment type="similarity">
    <text evidence="3">Belongs to the BBS4 family.</text>
</comment>
<dbReference type="Gene3D" id="1.25.40.10">
    <property type="entry name" value="Tetratricopeptide repeat domain"/>
    <property type="match status" value="2"/>
</dbReference>
<evidence type="ECO:0008006" key="8">
    <source>
        <dbReference type="Google" id="ProtNLM"/>
    </source>
</evidence>
<feature type="compositionally biased region" description="Basic and acidic residues" evidence="5">
    <location>
        <begin position="355"/>
        <end position="369"/>
    </location>
</feature>
<evidence type="ECO:0000313" key="6">
    <source>
        <dbReference type="EMBL" id="MFH4973903.1"/>
    </source>
</evidence>
<dbReference type="Pfam" id="PF13181">
    <property type="entry name" value="TPR_8"/>
    <property type="match status" value="2"/>
</dbReference>
<keyword evidence="2 4" id="KW-0802">TPR repeat</keyword>
<dbReference type="Pfam" id="PF13414">
    <property type="entry name" value="TPR_11"/>
    <property type="match status" value="1"/>
</dbReference>
<evidence type="ECO:0000313" key="7">
    <source>
        <dbReference type="Proteomes" id="UP001608902"/>
    </source>
</evidence>
<feature type="repeat" description="TPR" evidence="4">
    <location>
        <begin position="84"/>
        <end position="117"/>
    </location>
</feature>
<gene>
    <name evidence="6" type="ORF">AB6A40_000612</name>
</gene>
<keyword evidence="1" id="KW-0677">Repeat</keyword>
<evidence type="ECO:0000256" key="4">
    <source>
        <dbReference type="PROSITE-ProRule" id="PRU00339"/>
    </source>
</evidence>
<dbReference type="EMBL" id="JBGFUD010000180">
    <property type="protein sequence ID" value="MFH4973903.1"/>
    <property type="molecule type" value="Genomic_DNA"/>
</dbReference>
<evidence type="ECO:0000256" key="5">
    <source>
        <dbReference type="SAM" id="MobiDB-lite"/>
    </source>
</evidence>
<dbReference type="SMART" id="SM00028">
    <property type="entry name" value="TPR"/>
    <property type="match status" value="6"/>
</dbReference>
<keyword evidence="7" id="KW-1185">Reference proteome</keyword>
<evidence type="ECO:0000256" key="1">
    <source>
        <dbReference type="ARBA" id="ARBA00022737"/>
    </source>
</evidence>
<proteinExistence type="inferred from homology"/>
<reference evidence="6 7" key="1">
    <citation type="submission" date="2024-08" db="EMBL/GenBank/DDBJ databases">
        <title>Gnathostoma spinigerum genome.</title>
        <authorList>
            <person name="Gonzalez-Bertolin B."/>
            <person name="Monzon S."/>
            <person name="Zaballos A."/>
            <person name="Jimenez P."/>
            <person name="Dekumyoy P."/>
            <person name="Varona S."/>
            <person name="Cuesta I."/>
            <person name="Sumanam S."/>
            <person name="Adisakwattana P."/>
            <person name="Gasser R.B."/>
            <person name="Hernandez-Gonzalez A."/>
            <person name="Young N.D."/>
            <person name="Perteguer M.J."/>
        </authorList>
    </citation>
    <scope>NUCLEOTIDE SEQUENCE [LARGE SCALE GENOMIC DNA]</scope>
    <source>
        <strain evidence="6">AL3</strain>
        <tissue evidence="6">Liver</tissue>
    </source>
</reference>
<feature type="region of interest" description="Disordered" evidence="5">
    <location>
        <begin position="339"/>
        <end position="369"/>
    </location>
</feature>
<dbReference type="SUPFAM" id="SSF48452">
    <property type="entry name" value="TPR-like"/>
    <property type="match status" value="1"/>
</dbReference>
<name>A0ABD6EAX0_9BILA</name>
<dbReference type="Proteomes" id="UP001608902">
    <property type="component" value="Unassembled WGS sequence"/>
</dbReference>